<dbReference type="EMBL" id="ADNC01000027">
    <property type="protein sequence ID" value="EFF41302.1"/>
    <property type="molecule type" value="Genomic_DNA"/>
</dbReference>
<dbReference type="RefSeq" id="WP_005683933.1">
    <property type="nucleotide sequence ID" value="NZ_ADNC01000027.1"/>
</dbReference>
<comment type="caution">
    <text evidence="2">The sequence shown here is derived from an EMBL/GenBank/DDBJ whole genome shotgun (WGS) entry which is preliminary data.</text>
</comment>
<organism evidence="2 3">
    <name type="scientific">Mycoplasmopsis alligatoris A21JP2</name>
    <dbReference type="NCBI Taxonomy" id="747682"/>
    <lineage>
        <taxon>Bacteria</taxon>
        <taxon>Bacillati</taxon>
        <taxon>Mycoplasmatota</taxon>
        <taxon>Mycoplasmoidales</taxon>
        <taxon>Metamycoplasmataceae</taxon>
        <taxon>Mycoplasmopsis</taxon>
    </lineage>
</organism>
<protein>
    <recommendedName>
        <fullName evidence="4">Membrane protein P80</fullName>
    </recommendedName>
</protein>
<keyword evidence="1" id="KW-1133">Transmembrane helix</keyword>
<reference evidence="2 3" key="1">
    <citation type="submission" date="2010-03" db="EMBL/GenBank/DDBJ databases">
        <authorList>
            <person name="Glass J.I."/>
            <person name="Benders G.A."/>
            <person name="Durkin A.S."/>
            <person name="Farmerie W.G."/>
            <person name="Hlavinka K."/>
            <person name="Hostetler J."/>
            <person name="Jackson J."/>
            <person name="May M.A."/>
            <person name="Miller R.H."/>
            <person name="Paralanov V."/>
            <person name="Radune D."/>
            <person name="Szczypinski B."/>
            <person name="Brown D.R."/>
        </authorList>
    </citation>
    <scope>NUCLEOTIDE SEQUENCE [LARGE SCALE GENOMIC DNA]</scope>
    <source>
        <strain evidence="2 3">A21JP2</strain>
    </source>
</reference>
<dbReference type="Proteomes" id="UP000004757">
    <property type="component" value="Unassembled WGS sequence"/>
</dbReference>
<accession>D4XWL7</accession>
<keyword evidence="3" id="KW-1185">Reference proteome</keyword>
<dbReference type="AlphaFoldDB" id="D4XWL7"/>
<evidence type="ECO:0000313" key="2">
    <source>
        <dbReference type="EMBL" id="EFF41302.1"/>
    </source>
</evidence>
<evidence type="ECO:0000256" key="1">
    <source>
        <dbReference type="SAM" id="Phobius"/>
    </source>
</evidence>
<proteinExistence type="predicted"/>
<dbReference type="eggNOG" id="ENOG5030MDH">
    <property type="taxonomic scope" value="Bacteria"/>
</dbReference>
<sequence length="719" mass="81819">MAKERKSFFEKLTEMNASHEESKKPISHKKKRNIKVWVTLGALALVVTSAITIPLVINTVKVNYKDPRDASDQIIEFVDDKGEKVSISVEELTNSLKTEDLKIKEKNEELYKKVIFYLYEAEQKASAKFQTFWNFSRQIGEAENNNIALKTIDEVRKLQKDKVNDLKRTTQNNYGFENWEKQFKTLLAGEEYGKSSTEEQAIEFLVFKDIQSDALRSFQLENSKDSLFKTKKDINRVASSDIFELDKDGNKVLDANEQPIILVKKGEKVFKEFIKDKNYFEVANSESIITLKTKSFNPQKWSVDTFIDEFLKTNTPYVTSMFTIPGTPPTLLSSPWTVDKDKFTNFALYSIIDNKVVLNGSLVSKFKNIEDYVLDANDQKNKDKAIFENYLQTLSTDPDELKKNLGSTGVTSLTGLFKNDNVSLSMSIVSDLFEANSHKLPEVNLEDLFKISFVGETKTAVDKLDKEIKSLEEKLKTTPTDSKSLNELADKTTELNRIIKTHLSQMKPDEFNLTIGENYRKLFVKNVNNQNLLSFAYNVTGANGIKAVISQAGITLLSNRKVDSKEKFLKLLKADLINLSQGKPDYFKTLNILNASLSNRNSIIELTLKDKSFQEYLKSQVNIYAEEKGANYTDADIVELTNSAVSIQAGELKMASYNALEKAQNWIKGLINTKTSYNFAFKDGQFYIDYNKSKGTTALSARPAKDEILDRILKEFKLK</sequence>
<keyword evidence="1" id="KW-0472">Membrane</keyword>
<evidence type="ECO:0008006" key="4">
    <source>
        <dbReference type="Google" id="ProtNLM"/>
    </source>
</evidence>
<keyword evidence="1" id="KW-0812">Transmembrane</keyword>
<feature type="transmembrane region" description="Helical" evidence="1">
    <location>
        <begin position="36"/>
        <end position="57"/>
    </location>
</feature>
<name>D4XWL7_9BACT</name>
<dbReference type="NCBIfam" id="NF045833">
    <property type="entry name" value="P80_membrane"/>
    <property type="match status" value="1"/>
</dbReference>
<dbReference type="OrthoDB" id="393362at2"/>
<evidence type="ECO:0000313" key="3">
    <source>
        <dbReference type="Proteomes" id="UP000004757"/>
    </source>
</evidence>
<gene>
    <name evidence="2" type="ORF">MALL_0411</name>
</gene>
<dbReference type="STRING" id="747682.MALL_0411"/>